<evidence type="ECO:0000313" key="2">
    <source>
        <dbReference type="EMBL" id="POM80708.1"/>
    </source>
</evidence>
<evidence type="ECO:0000313" key="3">
    <source>
        <dbReference type="Proteomes" id="UP000237271"/>
    </source>
</evidence>
<dbReference type="EMBL" id="NCKW01000325">
    <property type="protein sequence ID" value="POM80708.1"/>
    <property type="molecule type" value="Genomic_DNA"/>
</dbReference>
<name>A0A2P4YSC4_9STRA</name>
<proteinExistence type="predicted"/>
<reference evidence="2 3" key="1">
    <citation type="journal article" date="2017" name="Genome Biol. Evol.">
        <title>Phytophthora megakarya and P. palmivora, closely related causal agents of cacao black pod rot, underwent increases in genome sizes and gene numbers by different mechanisms.</title>
        <authorList>
            <person name="Ali S.S."/>
            <person name="Shao J."/>
            <person name="Lary D.J."/>
            <person name="Kronmiller B."/>
            <person name="Shen D."/>
            <person name="Strem M.D."/>
            <person name="Amoako-Attah I."/>
            <person name="Akrofi A.Y."/>
            <person name="Begoude B.A."/>
            <person name="Ten Hoopen G.M."/>
            <person name="Coulibaly K."/>
            <person name="Kebe B.I."/>
            <person name="Melnick R.L."/>
            <person name="Guiltinan M.J."/>
            <person name="Tyler B.M."/>
            <person name="Meinhardt L.W."/>
            <person name="Bailey B.A."/>
        </authorList>
    </citation>
    <scope>NUCLEOTIDE SEQUENCE [LARGE SCALE GENOMIC DNA]</scope>
    <source>
        <strain evidence="3">sbr112.9</strain>
    </source>
</reference>
<feature type="region of interest" description="Disordered" evidence="1">
    <location>
        <begin position="791"/>
        <end position="813"/>
    </location>
</feature>
<gene>
    <name evidence="2" type="ORF">PHPALM_1423</name>
</gene>
<dbReference type="Proteomes" id="UP000237271">
    <property type="component" value="Unassembled WGS sequence"/>
</dbReference>
<comment type="caution">
    <text evidence="2">The sequence shown here is derived from an EMBL/GenBank/DDBJ whole genome shotgun (WGS) entry which is preliminary data.</text>
</comment>
<sequence length="826" mass="92954">MLPPIFKSTNGLLSERRGSGIDGNSVNDSIRKQTIAAGLSSPSRIGQPVFQPNGVSSVGASSSFSPVLDRMAERLYTLERENEHFRGEIQRLRQFYSNNQQQHEDDKFSVGKVAEDLQRLAHSFNSKLQADTSHQQREQHKAALLFAEVARLGHRVDGLESELRGIVDDTSRKFEAQEKHAQFMASVSSKQQQQSMSPSRNAELQRQLRDMQDTMVQLRNELDADRSARWKNDAAIDAKLDSQLERLTSKLTTDKRDIARVLDEQRQLVTGADFQRVTSHMREFSRVNDHLIALERWVHSEFGQIKRVFQALAGDVDGRFQCVLVELTNSLKLWHAAQARQEDELGLRFKDLEEAVRLVTTAVQRKLSTLEEVIPLEVQARQKNDDKLRRRVEGVVKSLGHAFEASRGEYLPQQSTLLDRVHQLELAQRHTSEEVDMQVMFTQRVSQLELAQQNTSDEISIQHNAMRETIQSFMEDSDAMLVRLAAAVEQERIKGIQLVTAREEAQLEIPAHIHEELVAELNHLKEELNALQTWTTTHTQECSQFVSALPMAAPAIGLSTVSMHTTEDTRAETKVMKEEVDALQAWMTMHAQECRQFFYFLNWSVDDARRENAVVQCLDAVIDQIIETQACGHLNTLAKGVNGVLRKLAVGRVSSTMKPALPLTAVTTALAAKHDRPSRTHYTLQLPHQGHPLPAESSAQSPISEGATDMLDLSTTTYLASTDREIAINGVQGELQLRDFAQPYNADRQNPANTKLRSPSHPSHQLNDDPEDVYSMDMTQDEMDAIVPHSSSVAHHDPHNAQNSDQLLTPDPVALQDEGMPLTLDL</sequence>
<evidence type="ECO:0000256" key="1">
    <source>
        <dbReference type="SAM" id="MobiDB-lite"/>
    </source>
</evidence>
<dbReference type="OrthoDB" id="77577at2759"/>
<feature type="region of interest" description="Disordered" evidence="1">
    <location>
        <begin position="180"/>
        <end position="203"/>
    </location>
</feature>
<feature type="region of interest" description="Disordered" evidence="1">
    <location>
        <begin position="683"/>
        <end position="703"/>
    </location>
</feature>
<accession>A0A2P4YSC4</accession>
<keyword evidence="3" id="KW-1185">Reference proteome</keyword>
<feature type="compositionally biased region" description="Polar residues" evidence="1">
    <location>
        <begin position="747"/>
        <end position="765"/>
    </location>
</feature>
<organism evidence="2 3">
    <name type="scientific">Phytophthora palmivora</name>
    <dbReference type="NCBI Taxonomy" id="4796"/>
    <lineage>
        <taxon>Eukaryota</taxon>
        <taxon>Sar</taxon>
        <taxon>Stramenopiles</taxon>
        <taxon>Oomycota</taxon>
        <taxon>Peronosporomycetes</taxon>
        <taxon>Peronosporales</taxon>
        <taxon>Peronosporaceae</taxon>
        <taxon>Phytophthora</taxon>
    </lineage>
</organism>
<feature type="compositionally biased region" description="Low complexity" evidence="1">
    <location>
        <begin position="186"/>
        <end position="199"/>
    </location>
</feature>
<protein>
    <submittedName>
        <fullName evidence="2">Uncharacterized protein</fullName>
    </submittedName>
</protein>
<feature type="region of interest" description="Disordered" evidence="1">
    <location>
        <begin position="745"/>
        <end position="773"/>
    </location>
</feature>
<dbReference type="AlphaFoldDB" id="A0A2P4YSC4"/>